<keyword evidence="12" id="KW-1185">Reference proteome</keyword>
<dbReference type="Gene3D" id="3.40.850.10">
    <property type="entry name" value="Kinesin motor domain"/>
    <property type="match status" value="1"/>
</dbReference>
<dbReference type="InterPro" id="IPR001752">
    <property type="entry name" value="Kinesin_motor_dom"/>
</dbReference>
<evidence type="ECO:0000256" key="2">
    <source>
        <dbReference type="ARBA" id="ARBA00022741"/>
    </source>
</evidence>
<evidence type="ECO:0000313" key="12">
    <source>
        <dbReference type="Proteomes" id="UP001642540"/>
    </source>
</evidence>
<dbReference type="PANTHER" id="PTHR47968:SF75">
    <property type="entry name" value="CENTROMERE-ASSOCIATED PROTEIN E"/>
    <property type="match status" value="1"/>
</dbReference>
<evidence type="ECO:0000256" key="3">
    <source>
        <dbReference type="ARBA" id="ARBA00022840"/>
    </source>
</evidence>
<sequence>MLILNSISYSYIFYRIMEAEELSISSPSEMTKVSVAVRVRPLIEREKKGDAQIHWQIGPQELRAFDPEAKRIVPNSSTYTYDHVFTQSTQTQQVYDKVVSPIVKQAFKGFNGTILCYGQTSSGKTHTLYGSKDDKGIILLFADHLFQKIKADESRRQYIIKVGLIEIYNEKVSDLLKSSNPLELLERDGSIVPHGLEELTVFDIDDWKKVTERVQKERKIGETRMNKESSRSHTILRVTIESFDLTSNGSFDEAQENSLTTAVLHFVDLAGSEKQSQTGAEGERFREQVNIKMSLSVLSRVIQQLSEEASVSSFEGRSSSNGHSLAKANSMPRTAPKPRFINFRDSKLTRLLQSSLNGNAYISMVCNVTIASFEETKSTLLFAQQAKKIQIRPKQNLCSTKTEHENKLKELQELLNRRQSVCPTMIRPTSTKPGHSNPEPMTQFAYYKNKYASSSIPALKNEIENERESCQNLAEVLKTMEKHIQQLMTEKAELEQRLKQQEVVIEKAEEMNLVLQEHDKCQDLAIELKTTEDQLYKIILSKHALEEQLKSQQEAYDEAKSVVLKMSEKLETMEENYKAGLREKDDKIKRMTAILKEHEKCQDLSKELQTTRDQETIIADKVAAEKQLVAQHNDYQINAQSVIEKLKEELTTMQASAVAERHGKEDAIKRMNMICLDQSADLKTARDQVEQLIADKAALDERLKAQHETYEVCQLTIQKLKEERASVERKTVAERLEKEDTIKKMNIIVKQHEHCQDFSTDLEIARAQVVQVSADNADWEIRFEAQRVDYDAELECVKHHAQEVFEEMSEKISELNAVVQEHKKSLNLSINNNKTLSEQVDELRADKIALEGRLNMDRTALASVMESIKRKEAELYDKEQEINQLNKIVEEYESCQEKEANYLLDQTLLESLKADKVKLKEQLKAQQDAYEAAELSIQTMKQELSMKQLEIKERDMNIDKLNRVLEDHDDCDAVYSDLNAATIKIENLLAVKEELEERVKSLENSYEKAQSTALQLKVELDNVQDPGKPGRGVVVTRGTQCDEITSELDQYKDATKHYRNRAHKAEFELQREQIALRQKDQYIQSPEPQCAPNSPPPPPNPQRSGVTTSSKFPMVETGVQCSLLNEIIEQSAKSGLGDLWDSIPELAQLDADFKRNKIALSNSKLALDKCSCILKPKNVIGAGKPTENVVKYNKPSGFQKKMAFFQGGSTRMNTKEGVLQPTNQPRTPTRLQPLLVEEKEETKITHVPAKDLEDIENAPDPIQATPPAEEEPEEDFSWLMQLVKKKT</sequence>
<feature type="coiled-coil region" evidence="8">
    <location>
        <begin position="542"/>
        <end position="576"/>
    </location>
</feature>
<dbReference type="SMART" id="SM00129">
    <property type="entry name" value="KISc"/>
    <property type="match status" value="1"/>
</dbReference>
<proteinExistence type="inferred from homology"/>
<feature type="coiled-coil region" evidence="8">
    <location>
        <begin position="978"/>
        <end position="1061"/>
    </location>
</feature>
<dbReference type="PROSITE" id="PS50067">
    <property type="entry name" value="KINESIN_MOTOR_2"/>
    <property type="match status" value="1"/>
</dbReference>
<evidence type="ECO:0000256" key="5">
    <source>
        <dbReference type="ARBA" id="ARBA00023175"/>
    </source>
</evidence>
<dbReference type="Pfam" id="PF00225">
    <property type="entry name" value="Kinesin"/>
    <property type="match status" value="1"/>
</dbReference>
<evidence type="ECO:0000256" key="4">
    <source>
        <dbReference type="ARBA" id="ARBA00023054"/>
    </source>
</evidence>
<feature type="compositionally biased region" description="Basic and acidic residues" evidence="9">
    <location>
        <begin position="1238"/>
        <end position="1252"/>
    </location>
</feature>
<dbReference type="InterPro" id="IPR036961">
    <property type="entry name" value="Kinesin_motor_dom_sf"/>
</dbReference>
<dbReference type="InterPro" id="IPR027640">
    <property type="entry name" value="Kinesin-like_fam"/>
</dbReference>
<feature type="coiled-coil region" evidence="8">
    <location>
        <begin position="394"/>
        <end position="421"/>
    </location>
</feature>
<evidence type="ECO:0000313" key="11">
    <source>
        <dbReference type="EMBL" id="CAL8105361.1"/>
    </source>
</evidence>
<feature type="coiled-coil region" evidence="8">
    <location>
        <begin position="682"/>
        <end position="737"/>
    </location>
</feature>
<feature type="compositionally biased region" description="Polar residues" evidence="9">
    <location>
        <begin position="312"/>
        <end position="323"/>
    </location>
</feature>
<keyword evidence="3 7" id="KW-0067">ATP-binding</keyword>
<keyword evidence="4 8" id="KW-0175">Coiled coil</keyword>
<evidence type="ECO:0000256" key="8">
    <source>
        <dbReference type="SAM" id="Coils"/>
    </source>
</evidence>
<gene>
    <name evidence="11" type="ORF">ODALV1_LOCUS12041</name>
</gene>
<keyword evidence="6" id="KW-0206">Cytoskeleton</keyword>
<dbReference type="EMBL" id="CAXLJM020000036">
    <property type="protein sequence ID" value="CAL8105361.1"/>
    <property type="molecule type" value="Genomic_DNA"/>
</dbReference>
<feature type="binding site" evidence="7">
    <location>
        <begin position="118"/>
        <end position="125"/>
    </location>
    <ligand>
        <name>ATP</name>
        <dbReference type="ChEBI" id="CHEBI:30616"/>
    </ligand>
</feature>
<evidence type="ECO:0000259" key="10">
    <source>
        <dbReference type="PROSITE" id="PS50067"/>
    </source>
</evidence>
<dbReference type="InterPro" id="IPR027417">
    <property type="entry name" value="P-loop_NTPase"/>
</dbReference>
<organism evidence="11 12">
    <name type="scientific">Orchesella dallaii</name>
    <dbReference type="NCBI Taxonomy" id="48710"/>
    <lineage>
        <taxon>Eukaryota</taxon>
        <taxon>Metazoa</taxon>
        <taxon>Ecdysozoa</taxon>
        <taxon>Arthropoda</taxon>
        <taxon>Hexapoda</taxon>
        <taxon>Collembola</taxon>
        <taxon>Entomobryomorpha</taxon>
        <taxon>Entomobryoidea</taxon>
        <taxon>Orchesellidae</taxon>
        <taxon>Orchesellinae</taxon>
        <taxon>Orchesella</taxon>
    </lineage>
</organism>
<evidence type="ECO:0000256" key="9">
    <source>
        <dbReference type="SAM" id="MobiDB-lite"/>
    </source>
</evidence>
<dbReference type="SUPFAM" id="SSF52540">
    <property type="entry name" value="P-loop containing nucleoside triphosphate hydrolases"/>
    <property type="match status" value="1"/>
</dbReference>
<comment type="caution">
    <text evidence="11">The sequence shown here is derived from an EMBL/GenBank/DDBJ whole genome shotgun (WGS) entry which is preliminary data.</text>
</comment>
<dbReference type="PANTHER" id="PTHR47968">
    <property type="entry name" value="CENTROMERE PROTEIN E"/>
    <property type="match status" value="1"/>
</dbReference>
<name>A0ABP1QLJ0_9HEXA</name>
<feature type="domain" description="Kinesin motor" evidence="10">
    <location>
        <begin position="32"/>
        <end position="389"/>
    </location>
</feature>
<keyword evidence="5 7" id="KW-0505">Motor protein</keyword>
<feature type="region of interest" description="Disordered" evidence="9">
    <location>
        <begin position="312"/>
        <end position="339"/>
    </location>
</feature>
<accession>A0ABP1QLJ0</accession>
<dbReference type="Proteomes" id="UP001642540">
    <property type="component" value="Unassembled WGS sequence"/>
</dbReference>
<feature type="region of interest" description="Disordered" evidence="9">
    <location>
        <begin position="1084"/>
        <end position="1110"/>
    </location>
</feature>
<evidence type="ECO:0000256" key="7">
    <source>
        <dbReference type="PROSITE-ProRule" id="PRU00283"/>
    </source>
</evidence>
<evidence type="ECO:0000256" key="1">
    <source>
        <dbReference type="ARBA" id="ARBA00004245"/>
    </source>
</evidence>
<comment type="similarity">
    <text evidence="7">Belongs to the TRAFAC class myosin-kinesin ATPase superfamily. Kinesin family.</text>
</comment>
<keyword evidence="2 7" id="KW-0547">Nucleotide-binding</keyword>
<evidence type="ECO:0000256" key="6">
    <source>
        <dbReference type="ARBA" id="ARBA00023212"/>
    </source>
</evidence>
<dbReference type="PRINTS" id="PR00380">
    <property type="entry name" value="KINESINHEAVY"/>
</dbReference>
<keyword evidence="6" id="KW-0963">Cytoplasm</keyword>
<feature type="coiled-coil region" evidence="8">
    <location>
        <begin position="456"/>
        <end position="511"/>
    </location>
</feature>
<protein>
    <recommendedName>
        <fullName evidence="10">Kinesin motor domain-containing protein</fullName>
    </recommendedName>
</protein>
<comment type="subcellular location">
    <subcellularLocation>
        <location evidence="1">Cytoplasm</location>
        <location evidence="1">Cytoskeleton</location>
    </subcellularLocation>
</comment>
<feature type="region of interest" description="Disordered" evidence="9">
    <location>
        <begin position="1238"/>
        <end position="1275"/>
    </location>
</feature>
<feature type="coiled-coil region" evidence="8">
    <location>
        <begin position="805"/>
        <end position="950"/>
    </location>
</feature>
<reference evidence="11 12" key="1">
    <citation type="submission" date="2024-08" db="EMBL/GenBank/DDBJ databases">
        <authorList>
            <person name="Cucini C."/>
            <person name="Frati F."/>
        </authorList>
    </citation>
    <scope>NUCLEOTIDE SEQUENCE [LARGE SCALE GENOMIC DNA]</scope>
</reference>